<organism evidence="10 11">
    <name type="scientific">Intestinibaculum porci</name>
    <dbReference type="NCBI Taxonomy" id="2487118"/>
    <lineage>
        <taxon>Bacteria</taxon>
        <taxon>Bacillati</taxon>
        <taxon>Bacillota</taxon>
        <taxon>Erysipelotrichia</taxon>
        <taxon>Erysipelotrichales</taxon>
        <taxon>Erysipelotrichaceae</taxon>
        <taxon>Intestinibaculum</taxon>
    </lineage>
</organism>
<dbReference type="FunFam" id="1.20.81.30:FF:000001">
    <property type="entry name" value="Type II secretion system protein F"/>
    <property type="match status" value="1"/>
</dbReference>
<feature type="domain" description="Type II secretion system protein GspF" evidence="9">
    <location>
        <begin position="263"/>
        <end position="385"/>
    </location>
</feature>
<feature type="transmembrane region" description="Helical" evidence="8">
    <location>
        <begin position="368"/>
        <end position="390"/>
    </location>
</feature>
<reference evidence="10 11" key="1">
    <citation type="submission" date="2018-11" db="EMBL/GenBank/DDBJ databases">
        <title>Novel Erysipelotrichaceae bacterium isolated from small intestine of a swine.</title>
        <authorList>
            <person name="Kim J.S."/>
            <person name="Choe H."/>
            <person name="Lee Y.R."/>
            <person name="Kim K.M."/>
            <person name="Park D.S."/>
        </authorList>
    </citation>
    <scope>NUCLEOTIDE SEQUENCE [LARGE SCALE GENOMIC DNA]</scope>
    <source>
        <strain evidence="10 11">SG0102</strain>
    </source>
</reference>
<comment type="subcellular location">
    <subcellularLocation>
        <location evidence="1">Cell inner membrane</location>
        <topology evidence="1">Multi-pass membrane protein</topology>
    </subcellularLocation>
</comment>
<keyword evidence="3" id="KW-1003">Cell membrane</keyword>
<name>A0A3G9J6B7_9FIRM</name>
<comment type="similarity">
    <text evidence="2">Belongs to the GSP F family.</text>
</comment>
<keyword evidence="5 8" id="KW-0812">Transmembrane</keyword>
<sequence length="395" mass="44428">MATYKYYAMDIHSKRVRGSREAENEAALRASLSNDALYLISCKEVVDAYKHRQLKATDIADLCRQMGTMLNSGISLISAVSIVVRREPNKKLKKIYRQIYISLQQGYQMSRALELQGEVFPPLMINMVKAAEASGAMDTTFLKLADQYTRDNRLSKKVQAAMMYPIILLVVTLIVMVVVFTVILPRFFDVFNGYPIPAITKFMFGLSRFMIHSWYWFIIIILSIIALVNLALRIPQVKYQWDRVKVSIPKISHLTQIIYTARFARSLSSLYTSGVSLLTSLRLARRTVNNTFIEAQFDDVINDVRSGATLSAAMDRVKGFDPKLSSSVFIGEEAGRLDTMLDSIASDFDFEAEIATEQLVAVLQPAMIIILGFMIGSVILSVMLPLYSLYNSLGG</sequence>
<evidence type="ECO:0000256" key="4">
    <source>
        <dbReference type="ARBA" id="ARBA00022519"/>
    </source>
</evidence>
<proteinExistence type="inferred from homology"/>
<accession>A0A3G9J6B7</accession>
<dbReference type="PANTHER" id="PTHR30012:SF0">
    <property type="entry name" value="TYPE II SECRETION SYSTEM PROTEIN F-RELATED"/>
    <property type="match status" value="1"/>
</dbReference>
<dbReference type="KEGG" id="ebm:SG0102_16610"/>
<feature type="transmembrane region" description="Helical" evidence="8">
    <location>
        <begin position="213"/>
        <end position="232"/>
    </location>
</feature>
<dbReference type="InterPro" id="IPR042094">
    <property type="entry name" value="T2SS_GspF_sf"/>
</dbReference>
<evidence type="ECO:0000313" key="10">
    <source>
        <dbReference type="EMBL" id="BBH26727.1"/>
    </source>
</evidence>
<keyword evidence="6 8" id="KW-1133">Transmembrane helix</keyword>
<evidence type="ECO:0000256" key="3">
    <source>
        <dbReference type="ARBA" id="ARBA00022475"/>
    </source>
</evidence>
<dbReference type="Proteomes" id="UP000268059">
    <property type="component" value="Chromosome"/>
</dbReference>
<protein>
    <submittedName>
        <fullName evidence="10">General secretion pathway protein GspF</fullName>
    </submittedName>
</protein>
<evidence type="ECO:0000256" key="6">
    <source>
        <dbReference type="ARBA" id="ARBA00022989"/>
    </source>
</evidence>
<dbReference type="FunCoup" id="A0A3G9J6B7">
    <property type="interactions" value="117"/>
</dbReference>
<keyword evidence="7 8" id="KW-0472">Membrane</keyword>
<evidence type="ECO:0000256" key="2">
    <source>
        <dbReference type="ARBA" id="ARBA00005745"/>
    </source>
</evidence>
<evidence type="ECO:0000313" key="11">
    <source>
        <dbReference type="Proteomes" id="UP000268059"/>
    </source>
</evidence>
<evidence type="ECO:0000256" key="8">
    <source>
        <dbReference type="SAM" id="Phobius"/>
    </source>
</evidence>
<dbReference type="InterPro" id="IPR003004">
    <property type="entry name" value="GspF/PilC"/>
</dbReference>
<dbReference type="RefSeq" id="WP_125119558.1">
    <property type="nucleotide sequence ID" value="NZ_AP019309.1"/>
</dbReference>
<dbReference type="InterPro" id="IPR018076">
    <property type="entry name" value="T2SS_GspF_dom"/>
</dbReference>
<dbReference type="GO" id="GO:0005886">
    <property type="term" value="C:plasma membrane"/>
    <property type="evidence" value="ECO:0007669"/>
    <property type="project" value="UniProtKB-SubCell"/>
</dbReference>
<dbReference type="Pfam" id="PF00482">
    <property type="entry name" value="T2SSF"/>
    <property type="match status" value="2"/>
</dbReference>
<evidence type="ECO:0000256" key="1">
    <source>
        <dbReference type="ARBA" id="ARBA00004429"/>
    </source>
</evidence>
<feature type="domain" description="Type II secretion system protein GspF" evidence="9">
    <location>
        <begin position="62"/>
        <end position="185"/>
    </location>
</feature>
<evidence type="ECO:0000256" key="7">
    <source>
        <dbReference type="ARBA" id="ARBA00023136"/>
    </source>
</evidence>
<dbReference type="Gene3D" id="1.20.81.30">
    <property type="entry name" value="Type II secretion system (T2SS), domain F"/>
    <property type="match status" value="2"/>
</dbReference>
<keyword evidence="4" id="KW-0997">Cell inner membrane</keyword>
<keyword evidence="11" id="KW-1185">Reference proteome</keyword>
<dbReference type="EMBL" id="AP019309">
    <property type="protein sequence ID" value="BBH26727.1"/>
    <property type="molecule type" value="Genomic_DNA"/>
</dbReference>
<evidence type="ECO:0000259" key="9">
    <source>
        <dbReference type="Pfam" id="PF00482"/>
    </source>
</evidence>
<dbReference type="InParanoid" id="A0A3G9J6B7"/>
<dbReference type="PRINTS" id="PR00812">
    <property type="entry name" value="BCTERIALGSPF"/>
</dbReference>
<evidence type="ECO:0000256" key="5">
    <source>
        <dbReference type="ARBA" id="ARBA00022692"/>
    </source>
</evidence>
<feature type="transmembrane region" description="Helical" evidence="8">
    <location>
        <begin position="162"/>
        <end position="184"/>
    </location>
</feature>
<dbReference type="OrthoDB" id="9805682at2"/>
<dbReference type="PANTHER" id="PTHR30012">
    <property type="entry name" value="GENERAL SECRETION PATHWAY PROTEIN"/>
    <property type="match status" value="1"/>
</dbReference>
<gene>
    <name evidence="10" type="ORF">SG0102_16610</name>
</gene>
<dbReference type="AlphaFoldDB" id="A0A3G9J6B7"/>